<evidence type="ECO:0000313" key="2">
    <source>
        <dbReference type="Proteomes" id="UP000824120"/>
    </source>
</evidence>
<dbReference type="AlphaFoldDB" id="A0A9J5X055"/>
<dbReference type="Proteomes" id="UP000824120">
    <property type="component" value="Chromosome 10"/>
</dbReference>
<protein>
    <submittedName>
        <fullName evidence="1">Uncharacterized protein</fullName>
    </submittedName>
</protein>
<dbReference type="EMBL" id="JACXVP010000010">
    <property type="protein sequence ID" value="KAG5580861.1"/>
    <property type="molecule type" value="Genomic_DNA"/>
</dbReference>
<proteinExistence type="predicted"/>
<organism evidence="1 2">
    <name type="scientific">Solanum commersonii</name>
    <name type="common">Commerson's wild potato</name>
    <name type="synonym">Commerson's nightshade</name>
    <dbReference type="NCBI Taxonomy" id="4109"/>
    <lineage>
        <taxon>Eukaryota</taxon>
        <taxon>Viridiplantae</taxon>
        <taxon>Streptophyta</taxon>
        <taxon>Embryophyta</taxon>
        <taxon>Tracheophyta</taxon>
        <taxon>Spermatophyta</taxon>
        <taxon>Magnoliopsida</taxon>
        <taxon>eudicotyledons</taxon>
        <taxon>Gunneridae</taxon>
        <taxon>Pentapetalae</taxon>
        <taxon>asterids</taxon>
        <taxon>lamiids</taxon>
        <taxon>Solanales</taxon>
        <taxon>Solanaceae</taxon>
        <taxon>Solanoideae</taxon>
        <taxon>Solaneae</taxon>
        <taxon>Solanum</taxon>
    </lineage>
</organism>
<name>A0A9J5X055_SOLCO</name>
<gene>
    <name evidence="1" type="ORF">H5410_051488</name>
</gene>
<sequence>MGEKFLMEAWRSSGDANYICVMTRNINQNFKSCDGIPSVLTDLKCGIWSMRFLGFRFDIAMIWRPNENEKLTF</sequence>
<keyword evidence="2" id="KW-1185">Reference proteome</keyword>
<accession>A0A9J5X055</accession>
<evidence type="ECO:0000313" key="1">
    <source>
        <dbReference type="EMBL" id="KAG5580861.1"/>
    </source>
</evidence>
<comment type="caution">
    <text evidence="1">The sequence shown here is derived from an EMBL/GenBank/DDBJ whole genome shotgun (WGS) entry which is preliminary data.</text>
</comment>
<reference evidence="1 2" key="1">
    <citation type="submission" date="2020-09" db="EMBL/GenBank/DDBJ databases">
        <title>De no assembly of potato wild relative species, Solanum commersonii.</title>
        <authorList>
            <person name="Cho K."/>
        </authorList>
    </citation>
    <scope>NUCLEOTIDE SEQUENCE [LARGE SCALE GENOMIC DNA]</scope>
    <source>
        <strain evidence="1">LZ3.2</strain>
        <tissue evidence="1">Leaf</tissue>
    </source>
</reference>